<dbReference type="InterPro" id="IPR027463">
    <property type="entry name" value="AcrB_DN_DC_subdom"/>
</dbReference>
<dbReference type="SUPFAM" id="SSF82693">
    <property type="entry name" value="Multidrug efflux transporter AcrB pore domain, PN1, PN2, PC1 and PC2 subdomains"/>
    <property type="match status" value="2"/>
</dbReference>
<dbReference type="InterPro" id="IPR001036">
    <property type="entry name" value="Acrflvin-R"/>
</dbReference>
<dbReference type="EMBL" id="FPLD01000052">
    <property type="protein sequence ID" value="SGY96898.1"/>
    <property type="molecule type" value="Genomic_DNA"/>
</dbReference>
<feature type="transmembrane region" description="Helical" evidence="1">
    <location>
        <begin position="429"/>
        <end position="449"/>
    </location>
</feature>
<reference evidence="2 3" key="1">
    <citation type="submission" date="2016-11" db="EMBL/GenBank/DDBJ databases">
        <authorList>
            <person name="Jaros S."/>
            <person name="Januszkiewicz K."/>
            <person name="Wedrychowicz H."/>
        </authorList>
    </citation>
    <scope>NUCLEOTIDE SEQUENCE [LARGE SCALE GENOMIC DNA]</scope>
    <source>
        <strain evidence="2">NVI 5450</strain>
    </source>
</reference>
<name>A0A1L0B5P0_9GAMM</name>
<feature type="transmembrane region" description="Helical" evidence="1">
    <location>
        <begin position="855"/>
        <end position="875"/>
    </location>
</feature>
<evidence type="ECO:0000313" key="3">
    <source>
        <dbReference type="Proteomes" id="UP000183794"/>
    </source>
</evidence>
<feature type="transmembrane region" description="Helical" evidence="1">
    <location>
        <begin position="359"/>
        <end position="380"/>
    </location>
</feature>
<accession>A0A1L0B5P0</accession>
<keyword evidence="1" id="KW-0812">Transmembrane</keyword>
<keyword evidence="1" id="KW-1133">Transmembrane helix</keyword>
<dbReference type="Proteomes" id="UP000183794">
    <property type="component" value="Unassembled WGS sequence"/>
</dbReference>
<dbReference type="PANTHER" id="PTHR32063:SF0">
    <property type="entry name" value="SWARMING MOTILITY PROTEIN SWRC"/>
    <property type="match status" value="1"/>
</dbReference>
<evidence type="ECO:0000256" key="1">
    <source>
        <dbReference type="SAM" id="Phobius"/>
    </source>
</evidence>
<dbReference type="GO" id="GO:0005886">
    <property type="term" value="C:plasma membrane"/>
    <property type="evidence" value="ECO:0007669"/>
    <property type="project" value="TreeGrafter"/>
</dbReference>
<dbReference type="Gene3D" id="3.30.70.1440">
    <property type="entry name" value="Multidrug efflux transporter AcrB pore domain"/>
    <property type="match status" value="1"/>
</dbReference>
<evidence type="ECO:0000313" key="2">
    <source>
        <dbReference type="EMBL" id="SGY96898.1"/>
    </source>
</evidence>
<dbReference type="GO" id="GO:0042910">
    <property type="term" value="F:xenobiotic transmembrane transporter activity"/>
    <property type="evidence" value="ECO:0007669"/>
    <property type="project" value="TreeGrafter"/>
</dbReference>
<feature type="transmembrane region" description="Helical" evidence="1">
    <location>
        <begin position="337"/>
        <end position="354"/>
    </location>
</feature>
<gene>
    <name evidence="2" type="ORF">NVI5450_1893</name>
</gene>
<feature type="transmembrane region" description="Helical" evidence="1">
    <location>
        <begin position="908"/>
        <end position="929"/>
    </location>
</feature>
<feature type="transmembrane region" description="Helical" evidence="1">
    <location>
        <begin position="958"/>
        <end position="978"/>
    </location>
</feature>
<sequence>MNSIISAALSHSRTVIMLLIFILVAGSVTYLNIPKEAEPDVPIPFIYVSINHHGISPEDGERALLRPLEQELRGIDGLKEMISTASEGHASIQLEFHAGIDSNIALASVREKVSLAKAQLPDDSEEPVVKEISMATQKPALTVILSGDVAERALINVSRDLKQKIEALTEVLEVSVGGDREDMIEILVDPLLMESYDLDQNDIYNLISRNNLLVAAGTLDSGQGRFPVKVPSVFDSLKDVLDLPVKVEGTQVITFGDVAEVRRSYKDPVSFARIDGHAAVSLEVKKRPGENIIETVEKVKTLVNQESAYWQSVIKVDFTADSSEDVKDMLSDLQNNVLSAVILVVIVIIGSLGARSALLVGIAIPGSFLAGILMLAMWSYTINTVVLFALIMAVGMLVDGAIVVTEFADREMNEGRSNKEAYGLAAKRMAWPIIASTATTLAAFAPLLFWPGMMGEFMKYLPLTLITTLSASLVMALIFVPTLGGLVGRRRKLSVLEQKQTALAEKGDLTQMPGMTGWYIKVLNGAIKKPWWCLGAAVLFSFAVIKAYSVYGQGSEFFPDIEPPGFNIIVRSQGDLSIYEQGGLMQQVEAKLLDMAEIETLYARTGKDNKNGEQIGSLRVNLVDWQLRRKADEIIADILVKTSTLAGIEIEARKDESGPPQGKDLQLELSSRYPELLEQTLVKVRDFVAMQGIFTNISDNGAKPGIEWQIKVDRAVAARYGADALLVGNNVQFVTTGLRLGGYRADDVDDEMDIRVRFSEQYRHIDRLEDLRLKTSAGQVPLSVFSTLTPEQKKDAVRKVDGRQALKVEADLLPGFNLNEELPKLMSLMKGLDLDPRVTIRLRGQNENQQESAEFLKNALLIALAVMAIILVTQFNSFYQAFLILTAVIFSTVGVFLGLMIVQEPFGIVMSGIGVISLAGIVVNNNIVLIDTYNVLKQEGLSAVEAVLRTGAQRLRPVMLTTVTTILGLMPMVLQINMDIVNRTTTFGAPSTQWWSQLATAVAGGLTFATVLTLVLTPCMLVLGDRLSRRLNKNQSVVASTTSRGITSSEFDDEQYVVYSSENRSFETVTISQLD</sequence>
<feature type="transmembrane region" description="Helical" evidence="1">
    <location>
        <begin position="998"/>
        <end position="1023"/>
    </location>
</feature>
<dbReference type="SUPFAM" id="SSF82714">
    <property type="entry name" value="Multidrug efflux transporter AcrB TolC docking domain, DN and DC subdomains"/>
    <property type="match status" value="1"/>
</dbReference>
<dbReference type="PRINTS" id="PR00702">
    <property type="entry name" value="ACRIFLAVINRP"/>
</dbReference>
<dbReference type="OrthoDB" id="5287122at2"/>
<dbReference type="Gene3D" id="1.20.1640.10">
    <property type="entry name" value="Multidrug efflux transporter AcrB transmembrane domain"/>
    <property type="match status" value="2"/>
</dbReference>
<dbReference type="AlphaFoldDB" id="A0A1L0B5P0"/>
<dbReference type="SUPFAM" id="SSF82866">
    <property type="entry name" value="Multidrug efflux transporter AcrB transmembrane domain"/>
    <property type="match status" value="2"/>
</dbReference>
<keyword evidence="1" id="KW-0472">Membrane</keyword>
<feature type="transmembrane region" description="Helical" evidence="1">
    <location>
        <begin position="882"/>
        <end position="902"/>
    </location>
</feature>
<feature type="transmembrane region" description="Helical" evidence="1">
    <location>
        <begin position="531"/>
        <end position="551"/>
    </location>
</feature>
<dbReference type="Pfam" id="PF00873">
    <property type="entry name" value="ACR_tran"/>
    <property type="match status" value="1"/>
</dbReference>
<dbReference type="Gene3D" id="3.30.70.1320">
    <property type="entry name" value="Multidrug efflux transporter AcrB pore domain like"/>
    <property type="match status" value="1"/>
</dbReference>
<organism evidence="2 3">
    <name type="scientific">Moritella viscosa</name>
    <dbReference type="NCBI Taxonomy" id="80854"/>
    <lineage>
        <taxon>Bacteria</taxon>
        <taxon>Pseudomonadati</taxon>
        <taxon>Pseudomonadota</taxon>
        <taxon>Gammaproteobacteria</taxon>
        <taxon>Alteromonadales</taxon>
        <taxon>Moritellaceae</taxon>
        <taxon>Moritella</taxon>
    </lineage>
</organism>
<dbReference type="RefSeq" id="WP_075518201.1">
    <property type="nucleotide sequence ID" value="NZ_FPLD01000052.1"/>
</dbReference>
<dbReference type="Gene3D" id="3.30.2090.10">
    <property type="entry name" value="Multidrug efflux transporter AcrB TolC docking domain, DN and DC subdomains"/>
    <property type="match status" value="2"/>
</dbReference>
<protein>
    <submittedName>
        <fullName evidence="2">AcrB/AcrD/AcrF family protein</fullName>
    </submittedName>
</protein>
<feature type="transmembrane region" description="Helical" evidence="1">
    <location>
        <begin position="386"/>
        <end position="408"/>
    </location>
</feature>
<feature type="transmembrane region" description="Helical" evidence="1">
    <location>
        <begin position="461"/>
        <end position="487"/>
    </location>
</feature>
<dbReference type="PANTHER" id="PTHR32063">
    <property type="match status" value="1"/>
</dbReference>
<dbReference type="Gene3D" id="3.30.70.1430">
    <property type="entry name" value="Multidrug efflux transporter AcrB pore domain"/>
    <property type="match status" value="2"/>
</dbReference>
<feature type="transmembrane region" description="Helical" evidence="1">
    <location>
        <begin position="12"/>
        <end position="33"/>
    </location>
</feature>
<proteinExistence type="predicted"/>